<dbReference type="InterPro" id="IPR036236">
    <property type="entry name" value="Znf_C2H2_sf"/>
</dbReference>
<evidence type="ECO:0000256" key="3">
    <source>
        <dbReference type="ARBA" id="ARBA00022833"/>
    </source>
</evidence>
<dbReference type="EMBL" id="JAULJE010000011">
    <property type="protein sequence ID" value="KAK1337264.1"/>
    <property type="molecule type" value="Genomic_DNA"/>
</dbReference>
<organism evidence="5 6">
    <name type="scientific">Cnephaeus nilssonii</name>
    <name type="common">Northern bat</name>
    <name type="synonym">Eptesicus nilssonii</name>
    <dbReference type="NCBI Taxonomy" id="3371016"/>
    <lineage>
        <taxon>Eukaryota</taxon>
        <taxon>Metazoa</taxon>
        <taxon>Chordata</taxon>
        <taxon>Craniata</taxon>
        <taxon>Vertebrata</taxon>
        <taxon>Euteleostomi</taxon>
        <taxon>Mammalia</taxon>
        <taxon>Eutheria</taxon>
        <taxon>Laurasiatheria</taxon>
        <taxon>Chiroptera</taxon>
        <taxon>Yangochiroptera</taxon>
        <taxon>Vespertilionidae</taxon>
        <taxon>Cnephaeus</taxon>
    </lineage>
</organism>
<dbReference type="Pfam" id="PF06220">
    <property type="entry name" value="zf-U1"/>
    <property type="match status" value="1"/>
</dbReference>
<keyword evidence="2" id="KW-0863">Zinc-finger</keyword>
<accession>A0AA40HTU4</accession>
<evidence type="ECO:0000259" key="4">
    <source>
        <dbReference type="Pfam" id="PF06220"/>
    </source>
</evidence>
<evidence type="ECO:0000256" key="2">
    <source>
        <dbReference type="ARBA" id="ARBA00022771"/>
    </source>
</evidence>
<proteinExistence type="predicted"/>
<evidence type="ECO:0000256" key="1">
    <source>
        <dbReference type="ARBA" id="ARBA00022723"/>
    </source>
</evidence>
<reference evidence="5" key="1">
    <citation type="submission" date="2023-06" db="EMBL/GenBank/DDBJ databases">
        <title>Reference genome for the Northern bat (Eptesicus nilssonii), a most northern bat species.</title>
        <authorList>
            <person name="Laine V.N."/>
            <person name="Pulliainen A.T."/>
            <person name="Lilley T.M."/>
        </authorList>
    </citation>
    <scope>NUCLEOTIDE SEQUENCE</scope>
    <source>
        <strain evidence="5">BLF_Eptnil</strain>
        <tissue evidence="5">Kidney</tissue>
    </source>
</reference>
<evidence type="ECO:0000313" key="5">
    <source>
        <dbReference type="EMBL" id="KAK1337264.1"/>
    </source>
</evidence>
<dbReference type="SUPFAM" id="SSF57667">
    <property type="entry name" value="beta-beta-alpha zinc fingers"/>
    <property type="match status" value="1"/>
</dbReference>
<protein>
    <recommendedName>
        <fullName evidence="4">U1-C C2H2-type zinc finger domain-containing protein</fullName>
    </recommendedName>
</protein>
<dbReference type="Gene3D" id="3.30.160.60">
    <property type="entry name" value="Classic Zinc Finger"/>
    <property type="match status" value="1"/>
</dbReference>
<dbReference type="GO" id="GO:0008270">
    <property type="term" value="F:zinc ion binding"/>
    <property type="evidence" value="ECO:0007669"/>
    <property type="project" value="UniProtKB-KW"/>
</dbReference>
<sequence>MAQLRSGQRSANGLQNNMPKFYCDYCDTYLTHDSPSIDNACFAADDFRVKYEMELAMHWSVEGDINEL</sequence>
<dbReference type="AlphaFoldDB" id="A0AA40HTU4"/>
<keyword evidence="6" id="KW-1185">Reference proteome</keyword>
<feature type="domain" description="U1-C C2H2-type zinc finger" evidence="4">
    <location>
        <begin position="18"/>
        <end position="36"/>
    </location>
</feature>
<keyword evidence="1" id="KW-0479">Metal-binding</keyword>
<dbReference type="InterPro" id="IPR013085">
    <property type="entry name" value="U1-CZ_Znf_C2H2"/>
</dbReference>
<dbReference type="Proteomes" id="UP001177744">
    <property type="component" value="Unassembled WGS sequence"/>
</dbReference>
<name>A0AA40HTU4_CNENI</name>
<evidence type="ECO:0000313" key="6">
    <source>
        <dbReference type="Proteomes" id="UP001177744"/>
    </source>
</evidence>
<gene>
    <name evidence="5" type="ORF">QTO34_001889</name>
</gene>
<comment type="caution">
    <text evidence="5">The sequence shown here is derived from an EMBL/GenBank/DDBJ whole genome shotgun (WGS) entry which is preliminary data.</text>
</comment>
<keyword evidence="3" id="KW-0862">Zinc</keyword>